<keyword evidence="2" id="KW-1185">Reference proteome</keyword>
<sequence>MSGRIPVPLWTWAGIAKYYDVDVRKAKSWKERGAPIRMTDKGAYAEAWQLSDWLYAQPESEPTRCPGNLANSKP</sequence>
<reference evidence="1 2" key="1">
    <citation type="submission" date="2024-08" db="EMBL/GenBank/DDBJ databases">
        <title>Sulfate-reducing bacteria isolated from formation water of the oil field in Kazakhstan and description of Pseudodesulfovibrio sp.</title>
        <authorList>
            <person name="Bidzhieva S.K."/>
            <person name="Tourova T.P."/>
            <person name="Grouzdev D.S."/>
            <person name="Beletsky A.V."/>
            <person name="Sokolova D.S."/>
            <person name="Samigullina S.R."/>
            <person name="Poltaraus A.B."/>
            <person name="Avtukh A.N."/>
            <person name="Tereshina V.M."/>
            <person name="Zhaparov N.S."/>
            <person name="Mardanov A.V."/>
            <person name="Nazina T.N."/>
        </authorList>
    </citation>
    <scope>NUCLEOTIDE SEQUENCE [LARGE SCALE GENOMIC DNA]</scope>
    <source>
        <strain evidence="1 2">9FUS</strain>
    </source>
</reference>
<organism evidence="1 2">
    <name type="scientific">Pseudodesulfovibrio karagichevae</name>
    <dbReference type="NCBI Taxonomy" id="3239305"/>
    <lineage>
        <taxon>Bacteria</taxon>
        <taxon>Pseudomonadati</taxon>
        <taxon>Thermodesulfobacteriota</taxon>
        <taxon>Desulfovibrionia</taxon>
        <taxon>Desulfovibrionales</taxon>
        <taxon>Desulfovibrionaceae</taxon>
    </lineage>
</organism>
<protein>
    <submittedName>
        <fullName evidence="1">Uncharacterized protein</fullName>
    </submittedName>
</protein>
<gene>
    <name evidence="1" type="ORF">AB6M95_01520</name>
</gene>
<dbReference type="EMBL" id="JBGLYH010000002">
    <property type="protein sequence ID" value="MEZ7195414.1"/>
    <property type="molecule type" value="Genomic_DNA"/>
</dbReference>
<name>A0ABV4JXG1_9BACT</name>
<comment type="caution">
    <text evidence="1">The sequence shown here is derived from an EMBL/GenBank/DDBJ whole genome shotgun (WGS) entry which is preliminary data.</text>
</comment>
<evidence type="ECO:0000313" key="1">
    <source>
        <dbReference type="EMBL" id="MEZ7195414.1"/>
    </source>
</evidence>
<evidence type="ECO:0000313" key="2">
    <source>
        <dbReference type="Proteomes" id="UP001568698"/>
    </source>
</evidence>
<accession>A0ABV4JXG1</accession>
<proteinExistence type="predicted"/>
<dbReference type="RefSeq" id="WP_371384965.1">
    <property type="nucleotide sequence ID" value="NZ_JBGLYH010000002.1"/>
</dbReference>
<dbReference type="Proteomes" id="UP001568698">
    <property type="component" value="Unassembled WGS sequence"/>
</dbReference>